<dbReference type="PANTHER" id="PTHR43105:SF14">
    <property type="entry name" value="FORMATE DEHYDROGENASE H"/>
    <property type="match status" value="1"/>
</dbReference>
<dbReference type="PANTHER" id="PTHR43105">
    <property type="entry name" value="RESPIRATORY NITRATE REDUCTASE"/>
    <property type="match status" value="1"/>
</dbReference>
<evidence type="ECO:0000256" key="4">
    <source>
        <dbReference type="ARBA" id="ARBA00023004"/>
    </source>
</evidence>
<keyword evidence="1" id="KW-0004">4Fe-4S</keyword>
<dbReference type="GO" id="GO:0051539">
    <property type="term" value="F:4 iron, 4 sulfur cluster binding"/>
    <property type="evidence" value="ECO:0007669"/>
    <property type="project" value="UniProtKB-KW"/>
</dbReference>
<dbReference type="InterPro" id="IPR006656">
    <property type="entry name" value="Mopterin_OxRdtase"/>
</dbReference>
<dbReference type="InterPro" id="IPR006963">
    <property type="entry name" value="Mopterin_OxRdtase_4Fe-4S_dom"/>
</dbReference>
<comment type="caution">
    <text evidence="7">The sequence shown here is derived from an EMBL/GenBank/DDBJ whole genome shotgun (WGS) entry which is preliminary data.</text>
</comment>
<keyword evidence="5" id="KW-0411">Iron-sulfur</keyword>
<dbReference type="SUPFAM" id="SSF53706">
    <property type="entry name" value="Formate dehydrogenase/DMSO reductase, domains 1-3"/>
    <property type="match status" value="1"/>
</dbReference>
<dbReference type="GO" id="GO:0016020">
    <property type="term" value="C:membrane"/>
    <property type="evidence" value="ECO:0007669"/>
    <property type="project" value="TreeGrafter"/>
</dbReference>
<dbReference type="GO" id="GO:0046872">
    <property type="term" value="F:metal ion binding"/>
    <property type="evidence" value="ECO:0007669"/>
    <property type="project" value="UniProtKB-KW"/>
</dbReference>
<organism evidence="7">
    <name type="scientific">marine sediment metagenome</name>
    <dbReference type="NCBI Taxonomy" id="412755"/>
    <lineage>
        <taxon>unclassified sequences</taxon>
        <taxon>metagenomes</taxon>
        <taxon>ecological metagenomes</taxon>
    </lineage>
</organism>
<dbReference type="Pfam" id="PF04879">
    <property type="entry name" value="Molybdop_Fe4S4"/>
    <property type="match status" value="1"/>
</dbReference>
<accession>A0A0F8X9J6</accession>
<dbReference type="GO" id="GO:0003954">
    <property type="term" value="F:NADH dehydrogenase activity"/>
    <property type="evidence" value="ECO:0007669"/>
    <property type="project" value="TreeGrafter"/>
</dbReference>
<evidence type="ECO:0000256" key="5">
    <source>
        <dbReference type="ARBA" id="ARBA00023014"/>
    </source>
</evidence>
<dbReference type="AlphaFoldDB" id="A0A0F8X9J6"/>
<keyword evidence="3" id="KW-0560">Oxidoreductase</keyword>
<evidence type="ECO:0000256" key="1">
    <source>
        <dbReference type="ARBA" id="ARBA00022485"/>
    </source>
</evidence>
<sequence length="109" mass="12067">RGDTVVSARGDMDAPVSRGRLCVKGRFGSFEFISHPDRLKTPLIRTADGFREASWEEALALVARELKKYRGDAFGGLSSAKVTNEDNYVFQKFMRAGVGTNNVDHCARL</sequence>
<dbReference type="EMBL" id="LAZR01060540">
    <property type="protein sequence ID" value="KKK65468.1"/>
    <property type="molecule type" value="Genomic_DNA"/>
</dbReference>
<dbReference type="Gene3D" id="3.40.50.740">
    <property type="match status" value="1"/>
</dbReference>
<evidence type="ECO:0000313" key="7">
    <source>
        <dbReference type="EMBL" id="KKK65468.1"/>
    </source>
</evidence>
<evidence type="ECO:0000259" key="6">
    <source>
        <dbReference type="PROSITE" id="PS51669"/>
    </source>
</evidence>
<dbReference type="GO" id="GO:0022904">
    <property type="term" value="P:respiratory electron transport chain"/>
    <property type="evidence" value="ECO:0007669"/>
    <property type="project" value="TreeGrafter"/>
</dbReference>
<dbReference type="InterPro" id="IPR050123">
    <property type="entry name" value="Prok_molybdopt-oxidoreductase"/>
</dbReference>
<keyword evidence="2" id="KW-0479">Metal-binding</keyword>
<dbReference type="PROSITE" id="PS51669">
    <property type="entry name" value="4FE4S_MOW_BIS_MGD"/>
    <property type="match status" value="1"/>
</dbReference>
<dbReference type="Gene3D" id="2.20.25.90">
    <property type="entry name" value="ADC-like domains"/>
    <property type="match status" value="1"/>
</dbReference>
<feature type="non-terminal residue" evidence="7">
    <location>
        <position position="1"/>
    </location>
</feature>
<name>A0A0F8X9J6_9ZZZZ</name>
<gene>
    <name evidence="7" type="ORF">LCGC14_2973820</name>
</gene>
<dbReference type="Pfam" id="PF00384">
    <property type="entry name" value="Molybdopterin"/>
    <property type="match status" value="1"/>
</dbReference>
<reference evidence="7" key="1">
    <citation type="journal article" date="2015" name="Nature">
        <title>Complex archaea that bridge the gap between prokaryotes and eukaryotes.</title>
        <authorList>
            <person name="Spang A."/>
            <person name="Saw J.H."/>
            <person name="Jorgensen S.L."/>
            <person name="Zaremba-Niedzwiedzka K."/>
            <person name="Martijn J."/>
            <person name="Lind A.E."/>
            <person name="van Eijk R."/>
            <person name="Schleper C."/>
            <person name="Guy L."/>
            <person name="Ettema T.J."/>
        </authorList>
    </citation>
    <scope>NUCLEOTIDE SEQUENCE</scope>
</reference>
<protein>
    <recommendedName>
        <fullName evidence="6">4Fe-4S Mo/W bis-MGD-type domain-containing protein</fullName>
    </recommendedName>
</protein>
<evidence type="ECO:0000256" key="2">
    <source>
        <dbReference type="ARBA" id="ARBA00022723"/>
    </source>
</evidence>
<keyword evidence="4" id="KW-0408">Iron</keyword>
<proteinExistence type="predicted"/>
<feature type="domain" description="4Fe-4S Mo/W bis-MGD-type" evidence="6">
    <location>
        <begin position="1"/>
        <end position="36"/>
    </location>
</feature>
<evidence type="ECO:0000256" key="3">
    <source>
        <dbReference type="ARBA" id="ARBA00023002"/>
    </source>
</evidence>